<sequence length="69" mass="7828">MSSQINTHQRNLVDRHRAIQHAQSLWQDSAARRFLDVLDEFDAEDRAYGAALSELNATFDEAEKLLGPS</sequence>
<keyword evidence="2" id="KW-1185">Reference proteome</keyword>
<accession>A0ABT1M549</accession>
<reference evidence="1 2" key="1">
    <citation type="submission" date="2022-06" db="EMBL/GenBank/DDBJ databases">
        <title>Mycolicibacterium sp. CAU 1645 isolated from seawater.</title>
        <authorList>
            <person name="Kim W."/>
        </authorList>
    </citation>
    <scope>NUCLEOTIDE SEQUENCE [LARGE SCALE GENOMIC DNA]</scope>
    <source>
        <strain evidence="1 2">CAU 1645</strain>
    </source>
</reference>
<dbReference type="RefSeq" id="WP_255061273.1">
    <property type="nucleotide sequence ID" value="NZ_JANDBD010000007.1"/>
</dbReference>
<comment type="caution">
    <text evidence="1">The sequence shown here is derived from an EMBL/GenBank/DDBJ whole genome shotgun (WGS) entry which is preliminary data.</text>
</comment>
<dbReference type="Proteomes" id="UP001651690">
    <property type="component" value="Unassembled WGS sequence"/>
</dbReference>
<organism evidence="1 2">
    <name type="scientific">Mycolicibacterium arenosum</name>
    <dbReference type="NCBI Taxonomy" id="2952157"/>
    <lineage>
        <taxon>Bacteria</taxon>
        <taxon>Bacillati</taxon>
        <taxon>Actinomycetota</taxon>
        <taxon>Actinomycetes</taxon>
        <taxon>Mycobacteriales</taxon>
        <taxon>Mycobacteriaceae</taxon>
        <taxon>Mycolicibacterium</taxon>
    </lineage>
</organism>
<protein>
    <recommendedName>
        <fullName evidence="3">Aldehyde dehydrogenase</fullName>
    </recommendedName>
</protein>
<proteinExistence type="predicted"/>
<gene>
    <name evidence="1" type="ORF">NM203_17245</name>
</gene>
<evidence type="ECO:0008006" key="3">
    <source>
        <dbReference type="Google" id="ProtNLM"/>
    </source>
</evidence>
<name>A0ABT1M549_9MYCO</name>
<evidence type="ECO:0000313" key="2">
    <source>
        <dbReference type="Proteomes" id="UP001651690"/>
    </source>
</evidence>
<dbReference type="EMBL" id="JANDBD010000007">
    <property type="protein sequence ID" value="MCP9273937.1"/>
    <property type="molecule type" value="Genomic_DNA"/>
</dbReference>
<evidence type="ECO:0000313" key="1">
    <source>
        <dbReference type="EMBL" id="MCP9273937.1"/>
    </source>
</evidence>